<dbReference type="EMBL" id="JACBKZ010000014">
    <property type="protein sequence ID" value="KAF5931957.1"/>
    <property type="molecule type" value="Genomic_DNA"/>
</dbReference>
<name>A0A7J7FV08_CAMSI</name>
<comment type="caution">
    <text evidence="1">The sequence shown here is derived from an EMBL/GenBank/DDBJ whole genome shotgun (WGS) entry which is preliminary data.</text>
</comment>
<proteinExistence type="predicted"/>
<sequence>MNDLNLFNNGIIQCFMFYLFCREENILTDFNFLSFATKNLKVNRDHYASWMIHLGGMKSERGRDRRLKSWLNLWSKTKGEREGRSMFAADLDSSPIVVHQSFKYGGKKWKGEKLCCREK</sequence>
<protein>
    <submittedName>
        <fullName evidence="1">Uncharacterized protein</fullName>
    </submittedName>
</protein>
<organism evidence="1 2">
    <name type="scientific">Camellia sinensis</name>
    <name type="common">Tea plant</name>
    <name type="synonym">Thea sinensis</name>
    <dbReference type="NCBI Taxonomy" id="4442"/>
    <lineage>
        <taxon>Eukaryota</taxon>
        <taxon>Viridiplantae</taxon>
        <taxon>Streptophyta</taxon>
        <taxon>Embryophyta</taxon>
        <taxon>Tracheophyta</taxon>
        <taxon>Spermatophyta</taxon>
        <taxon>Magnoliopsida</taxon>
        <taxon>eudicotyledons</taxon>
        <taxon>Gunneridae</taxon>
        <taxon>Pentapetalae</taxon>
        <taxon>asterids</taxon>
        <taxon>Ericales</taxon>
        <taxon>Theaceae</taxon>
        <taxon>Camellia</taxon>
    </lineage>
</organism>
<gene>
    <name evidence="1" type="ORF">HYC85_028128</name>
</gene>
<dbReference type="Proteomes" id="UP000593564">
    <property type="component" value="Unassembled WGS sequence"/>
</dbReference>
<reference evidence="1 2" key="2">
    <citation type="submission" date="2020-07" db="EMBL/GenBank/DDBJ databases">
        <title>Genome assembly of wild tea tree DASZ reveals pedigree and selection history of tea varieties.</title>
        <authorList>
            <person name="Zhang W."/>
        </authorList>
    </citation>
    <scope>NUCLEOTIDE SEQUENCE [LARGE SCALE GENOMIC DNA]</scope>
    <source>
        <strain evidence="2">cv. G240</strain>
        <tissue evidence="1">Leaf</tissue>
    </source>
</reference>
<accession>A0A7J7FV08</accession>
<dbReference type="AlphaFoldDB" id="A0A7J7FV08"/>
<evidence type="ECO:0000313" key="2">
    <source>
        <dbReference type="Proteomes" id="UP000593564"/>
    </source>
</evidence>
<keyword evidence="2" id="KW-1185">Reference proteome</keyword>
<reference evidence="2" key="1">
    <citation type="journal article" date="2020" name="Nat. Commun.">
        <title>Genome assembly of wild tea tree DASZ reveals pedigree and selection history of tea varieties.</title>
        <authorList>
            <person name="Zhang W."/>
            <person name="Zhang Y."/>
            <person name="Qiu H."/>
            <person name="Guo Y."/>
            <person name="Wan H."/>
            <person name="Zhang X."/>
            <person name="Scossa F."/>
            <person name="Alseekh S."/>
            <person name="Zhang Q."/>
            <person name="Wang P."/>
            <person name="Xu L."/>
            <person name="Schmidt M.H."/>
            <person name="Jia X."/>
            <person name="Li D."/>
            <person name="Zhu A."/>
            <person name="Guo F."/>
            <person name="Chen W."/>
            <person name="Ni D."/>
            <person name="Usadel B."/>
            <person name="Fernie A.R."/>
            <person name="Wen W."/>
        </authorList>
    </citation>
    <scope>NUCLEOTIDE SEQUENCE [LARGE SCALE GENOMIC DNA]</scope>
    <source>
        <strain evidence="2">cv. G240</strain>
    </source>
</reference>
<evidence type="ECO:0000313" key="1">
    <source>
        <dbReference type="EMBL" id="KAF5931957.1"/>
    </source>
</evidence>